<dbReference type="Proteomes" id="UP001142374">
    <property type="component" value="Unassembled WGS sequence"/>
</dbReference>
<gene>
    <name evidence="1" type="ORF">NQU55_28185</name>
</gene>
<name>A0A9X2RP78_9ACTN</name>
<accession>A0A9X2RP78</accession>
<keyword evidence="2" id="KW-1185">Reference proteome</keyword>
<comment type="caution">
    <text evidence="1">The sequence shown here is derived from an EMBL/GenBank/DDBJ whole genome shotgun (WGS) entry which is preliminary data.</text>
</comment>
<organism evidence="1 2">
    <name type="scientific">Streptomyces telluris</name>
    <dbReference type="NCBI Taxonomy" id="2720021"/>
    <lineage>
        <taxon>Bacteria</taxon>
        <taxon>Bacillati</taxon>
        <taxon>Actinomycetota</taxon>
        <taxon>Actinomycetes</taxon>
        <taxon>Kitasatosporales</taxon>
        <taxon>Streptomycetaceae</taxon>
        <taxon>Streptomyces</taxon>
    </lineage>
</organism>
<dbReference type="RefSeq" id="WP_256791414.1">
    <property type="nucleotide sequence ID" value="NZ_JANIID010000032.1"/>
</dbReference>
<dbReference type="EMBL" id="JANIID010000032">
    <property type="protein sequence ID" value="MCQ8773608.1"/>
    <property type="molecule type" value="Genomic_DNA"/>
</dbReference>
<sequence length="41" mass="4210">MRKVLGVLAVLGAVGWAWLCGPGDVVPATVCVGNVNCQEIN</sequence>
<proteinExistence type="predicted"/>
<evidence type="ECO:0000313" key="2">
    <source>
        <dbReference type="Proteomes" id="UP001142374"/>
    </source>
</evidence>
<reference evidence="1" key="1">
    <citation type="submission" date="2022-06" db="EMBL/GenBank/DDBJ databases">
        <title>WGS of actinobacteria.</title>
        <authorList>
            <person name="Thawai C."/>
        </authorList>
    </citation>
    <scope>NUCLEOTIDE SEQUENCE</scope>
    <source>
        <strain evidence="1">AA8</strain>
    </source>
</reference>
<dbReference type="AlphaFoldDB" id="A0A9X2RP78"/>
<evidence type="ECO:0000313" key="1">
    <source>
        <dbReference type="EMBL" id="MCQ8773608.1"/>
    </source>
</evidence>
<protein>
    <submittedName>
        <fullName evidence="1">Uncharacterized protein</fullName>
    </submittedName>
</protein>